<sequence length="274" mass="29897">MKFSVLSYNVLHGTGAARLLRGRPSGSPAWAQDRLVRAAELVQQLAPDVACLQEVCPVAEAALERVLGEDYARAAVYRNEELPPKDGCATFVRKSRLEVVRTHSFRLRDSAERHFPAAAEIRGRAAGFASALWRELHEKLTLSVALQLRPVAGGADAPSRDSGSAGANDFCVATSHLYWDPRYPDLKLLQAYLLAQELERFAGELPLVLAGDLNSTPLADGRSSGEGELSGVYSLLMRGVVDIRHPHHPVLLRRGAGILSAVLRWSCPLRRAHV</sequence>
<dbReference type="AlphaFoldDB" id="A0A813LZQ5"/>
<protein>
    <recommendedName>
        <fullName evidence="1">Endonuclease/exonuclease/phosphatase domain-containing protein</fullName>
    </recommendedName>
</protein>
<dbReference type="InterPro" id="IPR050410">
    <property type="entry name" value="CCR4/nocturin_mRNA_transcr"/>
</dbReference>
<name>A0A813LZQ5_POLGL</name>
<dbReference type="InterPro" id="IPR005135">
    <property type="entry name" value="Endo/exonuclease/phosphatase"/>
</dbReference>
<gene>
    <name evidence="2" type="ORF">PGLA2088_LOCUS48530</name>
</gene>
<accession>A0A813LZQ5</accession>
<dbReference type="PANTHER" id="PTHR12121">
    <property type="entry name" value="CARBON CATABOLITE REPRESSOR PROTEIN 4"/>
    <property type="match status" value="1"/>
</dbReference>
<dbReference type="PANTHER" id="PTHR12121:SF36">
    <property type="entry name" value="ENDONUCLEASE_EXONUCLEASE_PHOSPHATASE DOMAIN-CONTAINING PROTEIN"/>
    <property type="match status" value="1"/>
</dbReference>
<dbReference type="Gene3D" id="3.60.10.10">
    <property type="entry name" value="Endonuclease/exonuclease/phosphatase"/>
    <property type="match status" value="1"/>
</dbReference>
<dbReference type="Proteomes" id="UP000626109">
    <property type="component" value="Unassembled WGS sequence"/>
</dbReference>
<organism evidence="2 3">
    <name type="scientific">Polarella glacialis</name>
    <name type="common">Dinoflagellate</name>
    <dbReference type="NCBI Taxonomy" id="89957"/>
    <lineage>
        <taxon>Eukaryota</taxon>
        <taxon>Sar</taxon>
        <taxon>Alveolata</taxon>
        <taxon>Dinophyceae</taxon>
        <taxon>Suessiales</taxon>
        <taxon>Suessiaceae</taxon>
        <taxon>Polarella</taxon>
    </lineage>
</organism>
<reference evidence="2" key="1">
    <citation type="submission" date="2021-02" db="EMBL/GenBank/DDBJ databases">
        <authorList>
            <person name="Dougan E. K."/>
            <person name="Rhodes N."/>
            <person name="Thang M."/>
            <person name="Chan C."/>
        </authorList>
    </citation>
    <scope>NUCLEOTIDE SEQUENCE</scope>
</reference>
<feature type="domain" description="Endonuclease/exonuclease/phosphatase" evidence="1">
    <location>
        <begin position="6"/>
        <end position="223"/>
    </location>
</feature>
<dbReference type="EMBL" id="CAJNNW010036707">
    <property type="protein sequence ID" value="CAE8736911.1"/>
    <property type="molecule type" value="Genomic_DNA"/>
</dbReference>
<dbReference type="SUPFAM" id="SSF56219">
    <property type="entry name" value="DNase I-like"/>
    <property type="match status" value="1"/>
</dbReference>
<evidence type="ECO:0000313" key="3">
    <source>
        <dbReference type="Proteomes" id="UP000626109"/>
    </source>
</evidence>
<evidence type="ECO:0000313" key="2">
    <source>
        <dbReference type="EMBL" id="CAE8736911.1"/>
    </source>
</evidence>
<dbReference type="InterPro" id="IPR036691">
    <property type="entry name" value="Endo/exonu/phosph_ase_sf"/>
</dbReference>
<evidence type="ECO:0000259" key="1">
    <source>
        <dbReference type="Pfam" id="PF03372"/>
    </source>
</evidence>
<comment type="caution">
    <text evidence="2">The sequence shown here is derived from an EMBL/GenBank/DDBJ whole genome shotgun (WGS) entry which is preliminary data.</text>
</comment>
<dbReference type="Pfam" id="PF03372">
    <property type="entry name" value="Exo_endo_phos"/>
    <property type="match status" value="1"/>
</dbReference>
<proteinExistence type="predicted"/>
<dbReference type="GO" id="GO:0000175">
    <property type="term" value="F:3'-5'-RNA exonuclease activity"/>
    <property type="evidence" value="ECO:0007669"/>
    <property type="project" value="TreeGrafter"/>
</dbReference>